<gene>
    <name evidence="1" type="ORF">GYA93_17995</name>
</gene>
<dbReference type="RefSeq" id="WP_059037587.1">
    <property type="nucleotide sequence ID" value="NZ_JAADZU010000069.1"/>
</dbReference>
<protein>
    <submittedName>
        <fullName evidence="1">Uncharacterized protein</fullName>
    </submittedName>
</protein>
<evidence type="ECO:0000313" key="2">
    <source>
        <dbReference type="Proteomes" id="UP000466307"/>
    </source>
</evidence>
<name>A0A7K3LT50_9ACTN</name>
<proteinExistence type="predicted"/>
<reference evidence="1 2" key="1">
    <citation type="submission" date="2020-01" db="EMBL/GenBank/DDBJ databases">
        <title>Investigation of new actinobacteria for the biodesulphurisation of diesel fuel.</title>
        <authorList>
            <person name="Athi Narayanan S.M."/>
        </authorList>
    </citation>
    <scope>NUCLEOTIDE SEQUENCE [LARGE SCALE GENOMIC DNA]</scope>
    <source>
        <strain evidence="1 2">213E</strain>
    </source>
</reference>
<accession>A0A7K3LT50</accession>
<dbReference type="Proteomes" id="UP000466307">
    <property type="component" value="Unassembled WGS sequence"/>
</dbReference>
<organism evidence="1 2">
    <name type="scientific">Gordonia desulfuricans</name>
    <dbReference type="NCBI Taxonomy" id="89051"/>
    <lineage>
        <taxon>Bacteria</taxon>
        <taxon>Bacillati</taxon>
        <taxon>Actinomycetota</taxon>
        <taxon>Actinomycetes</taxon>
        <taxon>Mycobacteriales</taxon>
        <taxon>Gordoniaceae</taxon>
        <taxon>Gordonia</taxon>
    </lineage>
</organism>
<comment type="caution">
    <text evidence="1">The sequence shown here is derived from an EMBL/GenBank/DDBJ whole genome shotgun (WGS) entry which is preliminary data.</text>
</comment>
<dbReference type="EMBL" id="JAADZU010000069">
    <property type="protein sequence ID" value="NDK91453.1"/>
    <property type="molecule type" value="Genomic_DNA"/>
</dbReference>
<keyword evidence="2" id="KW-1185">Reference proteome</keyword>
<sequence length="170" mass="18543">MIQEHDCDFHDRDPEDWTWTETTALIFSVPEAGILGNAYVLARPNLGVALSSVALAQGMCPSPAEMDLADCQVHLPCPESFSDFELANGLSVKVSDAPRDYHFRYENALDNCAFDLTFEATHHPFDMHDPAENALLTAADSVASADTHGDGWANGHFEVKGHITGELELA</sequence>
<evidence type="ECO:0000313" key="1">
    <source>
        <dbReference type="EMBL" id="NDK91453.1"/>
    </source>
</evidence>
<dbReference type="AlphaFoldDB" id="A0A7K3LT50"/>